<protein>
    <submittedName>
        <fullName evidence="1">Uncharacterized protein</fullName>
    </submittedName>
</protein>
<dbReference type="Proteomes" id="UP000007266">
    <property type="component" value="Linkage group 3"/>
</dbReference>
<reference evidence="1 2" key="1">
    <citation type="journal article" date="2008" name="Nature">
        <title>The genome of the model beetle and pest Tribolium castaneum.</title>
        <authorList>
            <consortium name="Tribolium Genome Sequencing Consortium"/>
            <person name="Richards S."/>
            <person name="Gibbs R.A."/>
            <person name="Weinstock G.M."/>
            <person name="Brown S.J."/>
            <person name="Denell R."/>
            <person name="Beeman R.W."/>
            <person name="Gibbs R."/>
            <person name="Beeman R.W."/>
            <person name="Brown S.J."/>
            <person name="Bucher G."/>
            <person name="Friedrich M."/>
            <person name="Grimmelikhuijzen C.J."/>
            <person name="Klingler M."/>
            <person name="Lorenzen M."/>
            <person name="Richards S."/>
            <person name="Roth S."/>
            <person name="Schroder R."/>
            <person name="Tautz D."/>
            <person name="Zdobnov E.M."/>
            <person name="Muzny D."/>
            <person name="Gibbs R.A."/>
            <person name="Weinstock G.M."/>
            <person name="Attaway T."/>
            <person name="Bell S."/>
            <person name="Buhay C.J."/>
            <person name="Chandrabose M.N."/>
            <person name="Chavez D."/>
            <person name="Clerk-Blankenburg K.P."/>
            <person name="Cree A."/>
            <person name="Dao M."/>
            <person name="Davis C."/>
            <person name="Chacko J."/>
            <person name="Dinh H."/>
            <person name="Dugan-Rocha S."/>
            <person name="Fowler G."/>
            <person name="Garner T.T."/>
            <person name="Garnes J."/>
            <person name="Gnirke A."/>
            <person name="Hawes A."/>
            <person name="Hernandez J."/>
            <person name="Hines S."/>
            <person name="Holder M."/>
            <person name="Hume J."/>
            <person name="Jhangiani S.N."/>
            <person name="Joshi V."/>
            <person name="Khan Z.M."/>
            <person name="Jackson L."/>
            <person name="Kovar C."/>
            <person name="Kowis A."/>
            <person name="Lee S."/>
            <person name="Lewis L.R."/>
            <person name="Margolis J."/>
            <person name="Morgan M."/>
            <person name="Nazareth L.V."/>
            <person name="Nguyen N."/>
            <person name="Okwuonu G."/>
            <person name="Parker D."/>
            <person name="Richards S."/>
            <person name="Ruiz S.J."/>
            <person name="Santibanez J."/>
            <person name="Savard J."/>
            <person name="Scherer S.E."/>
            <person name="Schneider B."/>
            <person name="Sodergren E."/>
            <person name="Tautz D."/>
            <person name="Vattahil S."/>
            <person name="Villasana D."/>
            <person name="White C.S."/>
            <person name="Wright R."/>
            <person name="Park Y."/>
            <person name="Beeman R.W."/>
            <person name="Lord J."/>
            <person name="Oppert B."/>
            <person name="Lorenzen M."/>
            <person name="Brown S."/>
            <person name="Wang L."/>
            <person name="Savard J."/>
            <person name="Tautz D."/>
            <person name="Richards S."/>
            <person name="Weinstock G."/>
            <person name="Gibbs R.A."/>
            <person name="Liu Y."/>
            <person name="Worley K."/>
            <person name="Weinstock G."/>
            <person name="Elsik C.G."/>
            <person name="Reese J.T."/>
            <person name="Elhaik E."/>
            <person name="Landan G."/>
            <person name="Graur D."/>
            <person name="Arensburger P."/>
            <person name="Atkinson P."/>
            <person name="Beeman R.W."/>
            <person name="Beidler J."/>
            <person name="Brown S.J."/>
            <person name="Demuth J.P."/>
            <person name="Drury D.W."/>
            <person name="Du Y.Z."/>
            <person name="Fujiwara H."/>
            <person name="Lorenzen M."/>
            <person name="Maselli V."/>
            <person name="Osanai M."/>
            <person name="Park Y."/>
            <person name="Robertson H.M."/>
            <person name="Tu Z."/>
            <person name="Wang J.J."/>
            <person name="Wang S."/>
            <person name="Richards S."/>
            <person name="Song H."/>
            <person name="Zhang L."/>
            <person name="Sodergren E."/>
            <person name="Werner D."/>
            <person name="Stanke M."/>
            <person name="Morgenstern B."/>
            <person name="Solovyev V."/>
            <person name="Kosarev P."/>
            <person name="Brown G."/>
            <person name="Chen H.C."/>
            <person name="Ermolaeva O."/>
            <person name="Hlavina W."/>
            <person name="Kapustin Y."/>
            <person name="Kiryutin B."/>
            <person name="Kitts P."/>
            <person name="Maglott D."/>
            <person name="Pruitt K."/>
            <person name="Sapojnikov V."/>
            <person name="Souvorov A."/>
            <person name="Mackey A.J."/>
            <person name="Waterhouse R.M."/>
            <person name="Wyder S."/>
            <person name="Zdobnov E.M."/>
            <person name="Zdobnov E.M."/>
            <person name="Wyder S."/>
            <person name="Kriventseva E.V."/>
            <person name="Kadowaki T."/>
            <person name="Bork P."/>
            <person name="Aranda M."/>
            <person name="Bao R."/>
            <person name="Beermann A."/>
            <person name="Berns N."/>
            <person name="Bolognesi R."/>
            <person name="Bonneton F."/>
            <person name="Bopp D."/>
            <person name="Brown S.J."/>
            <person name="Bucher G."/>
            <person name="Butts T."/>
            <person name="Chaumot A."/>
            <person name="Denell R.E."/>
            <person name="Ferrier D.E."/>
            <person name="Friedrich M."/>
            <person name="Gordon C.M."/>
            <person name="Jindra M."/>
            <person name="Klingler M."/>
            <person name="Lan Q."/>
            <person name="Lattorff H.M."/>
            <person name="Laudet V."/>
            <person name="von Levetsow C."/>
            <person name="Liu Z."/>
            <person name="Lutz R."/>
            <person name="Lynch J.A."/>
            <person name="da Fonseca R.N."/>
            <person name="Posnien N."/>
            <person name="Reuter R."/>
            <person name="Roth S."/>
            <person name="Savard J."/>
            <person name="Schinko J.B."/>
            <person name="Schmitt C."/>
            <person name="Schoppmeier M."/>
            <person name="Schroder R."/>
            <person name="Shippy T.D."/>
            <person name="Simonnet F."/>
            <person name="Marques-Souza H."/>
            <person name="Tautz D."/>
            <person name="Tomoyasu Y."/>
            <person name="Trauner J."/>
            <person name="Van der Zee M."/>
            <person name="Vervoort M."/>
            <person name="Wittkopp N."/>
            <person name="Wimmer E.A."/>
            <person name="Yang X."/>
            <person name="Jones A.K."/>
            <person name="Sattelle D.B."/>
            <person name="Ebert P.R."/>
            <person name="Nelson D."/>
            <person name="Scott J.G."/>
            <person name="Beeman R.W."/>
            <person name="Muthukrishnan S."/>
            <person name="Kramer K.J."/>
            <person name="Arakane Y."/>
            <person name="Beeman R.W."/>
            <person name="Zhu Q."/>
            <person name="Hogenkamp D."/>
            <person name="Dixit R."/>
            <person name="Oppert B."/>
            <person name="Jiang H."/>
            <person name="Zou Z."/>
            <person name="Marshall J."/>
            <person name="Elpidina E."/>
            <person name="Vinokurov K."/>
            <person name="Oppert C."/>
            <person name="Zou Z."/>
            <person name="Evans J."/>
            <person name="Lu Z."/>
            <person name="Zhao P."/>
            <person name="Sumathipala N."/>
            <person name="Altincicek B."/>
            <person name="Vilcinskas A."/>
            <person name="Williams M."/>
            <person name="Hultmark D."/>
            <person name="Hetru C."/>
            <person name="Jiang H."/>
            <person name="Grimmelikhuijzen C.J."/>
            <person name="Hauser F."/>
            <person name="Cazzamali G."/>
            <person name="Williamson M."/>
            <person name="Park Y."/>
            <person name="Li B."/>
            <person name="Tanaka Y."/>
            <person name="Predel R."/>
            <person name="Neupert S."/>
            <person name="Schachtner J."/>
            <person name="Verleyen P."/>
            <person name="Raible F."/>
            <person name="Bork P."/>
            <person name="Friedrich M."/>
            <person name="Walden K.K."/>
            <person name="Robertson H.M."/>
            <person name="Angeli S."/>
            <person name="Foret S."/>
            <person name="Bucher G."/>
            <person name="Schuetz S."/>
            <person name="Maleszka R."/>
            <person name="Wimmer E.A."/>
            <person name="Beeman R.W."/>
            <person name="Lorenzen M."/>
            <person name="Tomoyasu Y."/>
            <person name="Miller S.C."/>
            <person name="Grossmann D."/>
            <person name="Bucher G."/>
        </authorList>
    </citation>
    <scope>NUCLEOTIDE SEQUENCE [LARGE SCALE GENOMIC DNA]</scope>
    <source>
        <strain evidence="1 2">Georgia GA2</strain>
    </source>
</reference>
<gene>
    <name evidence="1" type="primary">AUGUSTUS-3.0.2_32386</name>
    <name evidence="1" type="ORF">TcasGA2_TC032386</name>
</gene>
<dbReference type="AlphaFoldDB" id="A0A139WL67"/>
<reference evidence="1 2" key="2">
    <citation type="journal article" date="2010" name="Nucleic Acids Res.">
        <title>BeetleBase in 2010: revisions to provide comprehensive genomic information for Tribolium castaneum.</title>
        <authorList>
            <person name="Kim H.S."/>
            <person name="Murphy T."/>
            <person name="Xia J."/>
            <person name="Caragea D."/>
            <person name="Park Y."/>
            <person name="Beeman R.W."/>
            <person name="Lorenzen M.D."/>
            <person name="Butcher S."/>
            <person name="Manak J.R."/>
            <person name="Brown S.J."/>
        </authorList>
    </citation>
    <scope>GENOME REANNOTATION</scope>
    <source>
        <strain evidence="1 2">Georgia GA2</strain>
    </source>
</reference>
<evidence type="ECO:0000313" key="1">
    <source>
        <dbReference type="EMBL" id="KYB28646.1"/>
    </source>
</evidence>
<dbReference type="InParanoid" id="A0A139WL67"/>
<evidence type="ECO:0000313" key="2">
    <source>
        <dbReference type="Proteomes" id="UP000007266"/>
    </source>
</evidence>
<proteinExistence type="predicted"/>
<keyword evidence="2" id="KW-1185">Reference proteome</keyword>
<dbReference type="EMBL" id="KQ971321">
    <property type="protein sequence ID" value="KYB28646.1"/>
    <property type="molecule type" value="Genomic_DNA"/>
</dbReference>
<accession>A0A139WL67</accession>
<name>A0A139WL67_TRICA</name>
<sequence length="47" mass="5242">MAATDASRRLRLKGQLLQHQIDGLKICCQSRGKRDQTAPFHSDAAFT</sequence>
<organism evidence="1 2">
    <name type="scientific">Tribolium castaneum</name>
    <name type="common">Red flour beetle</name>
    <dbReference type="NCBI Taxonomy" id="7070"/>
    <lineage>
        <taxon>Eukaryota</taxon>
        <taxon>Metazoa</taxon>
        <taxon>Ecdysozoa</taxon>
        <taxon>Arthropoda</taxon>
        <taxon>Hexapoda</taxon>
        <taxon>Insecta</taxon>
        <taxon>Pterygota</taxon>
        <taxon>Neoptera</taxon>
        <taxon>Endopterygota</taxon>
        <taxon>Coleoptera</taxon>
        <taxon>Polyphaga</taxon>
        <taxon>Cucujiformia</taxon>
        <taxon>Tenebrionidae</taxon>
        <taxon>Tenebrionidae incertae sedis</taxon>
        <taxon>Tribolium</taxon>
    </lineage>
</organism>